<feature type="compositionally biased region" description="Acidic residues" evidence="1">
    <location>
        <begin position="289"/>
        <end position="299"/>
    </location>
</feature>
<dbReference type="EMBL" id="AZBU02000002">
    <property type="protein sequence ID" value="TKR95300.1"/>
    <property type="molecule type" value="Genomic_DNA"/>
</dbReference>
<feature type="region of interest" description="Disordered" evidence="1">
    <location>
        <begin position="269"/>
        <end position="299"/>
    </location>
</feature>
<evidence type="ECO:0000313" key="2">
    <source>
        <dbReference type="EMBL" id="TKR95300.1"/>
    </source>
</evidence>
<sequence>MDPHASTHYGLLSPQLSYRIQSLVAFSKTLPAPLIEENFFLEKLETVDAAGVAEDSLLRDAVDITSKFVLAILAVQNPAVDHNEVICSYFNLMGSYLKKDYEAKKTEKRVEEILDELEGSKRREEELKEDLFMVNEAHEWTDTRGEVLEDEIEKVKDENDRLHFQIIELEKELYDIRDQEFIAELHEKISTLQIEKELLEDDLKIDKAKNEKAKLEVADLKLALERWKTEEVKVDQAAKDQDIVDLKIEKRKREQVEMQFELFKEKVEREKAEREARESQKDYRLYGEPEGEEDVDEDEMIKLMRAEEGVSE</sequence>
<evidence type="ECO:0000313" key="3">
    <source>
        <dbReference type="Proteomes" id="UP000298663"/>
    </source>
</evidence>
<comment type="caution">
    <text evidence="2">The sequence shown here is derived from an EMBL/GenBank/DDBJ whole genome shotgun (WGS) entry which is preliminary data.</text>
</comment>
<evidence type="ECO:0000256" key="1">
    <source>
        <dbReference type="SAM" id="MobiDB-lite"/>
    </source>
</evidence>
<feature type="compositionally biased region" description="Basic and acidic residues" evidence="1">
    <location>
        <begin position="269"/>
        <end position="287"/>
    </location>
</feature>
<keyword evidence="3" id="KW-1185">Reference proteome</keyword>
<dbReference type="AlphaFoldDB" id="A0A4U5PFS3"/>
<name>A0A4U5PFS3_STECR</name>
<protein>
    <submittedName>
        <fullName evidence="2">Uncharacterized protein</fullName>
    </submittedName>
</protein>
<dbReference type="Proteomes" id="UP000298663">
    <property type="component" value="Unassembled WGS sequence"/>
</dbReference>
<organism evidence="2 3">
    <name type="scientific">Steinernema carpocapsae</name>
    <name type="common">Entomopathogenic nematode</name>
    <dbReference type="NCBI Taxonomy" id="34508"/>
    <lineage>
        <taxon>Eukaryota</taxon>
        <taxon>Metazoa</taxon>
        <taxon>Ecdysozoa</taxon>
        <taxon>Nematoda</taxon>
        <taxon>Chromadorea</taxon>
        <taxon>Rhabditida</taxon>
        <taxon>Tylenchina</taxon>
        <taxon>Panagrolaimomorpha</taxon>
        <taxon>Strongyloidoidea</taxon>
        <taxon>Steinernematidae</taxon>
        <taxon>Steinernema</taxon>
    </lineage>
</organism>
<accession>A0A4U5PFS3</accession>
<reference evidence="2 3" key="2">
    <citation type="journal article" date="2019" name="G3 (Bethesda)">
        <title>Hybrid Assembly of the Genome of the Entomopathogenic Nematode Steinernema carpocapsae Identifies the X-Chromosome.</title>
        <authorList>
            <person name="Serra L."/>
            <person name="Macchietto M."/>
            <person name="Macias-Munoz A."/>
            <person name="McGill C.J."/>
            <person name="Rodriguez I.M."/>
            <person name="Rodriguez B."/>
            <person name="Murad R."/>
            <person name="Mortazavi A."/>
        </authorList>
    </citation>
    <scope>NUCLEOTIDE SEQUENCE [LARGE SCALE GENOMIC DNA]</scope>
    <source>
        <strain evidence="2 3">ALL</strain>
    </source>
</reference>
<proteinExistence type="predicted"/>
<reference evidence="2 3" key="1">
    <citation type="journal article" date="2015" name="Genome Biol.">
        <title>Comparative genomics of Steinernema reveals deeply conserved gene regulatory networks.</title>
        <authorList>
            <person name="Dillman A.R."/>
            <person name="Macchietto M."/>
            <person name="Porter C.F."/>
            <person name="Rogers A."/>
            <person name="Williams B."/>
            <person name="Antoshechkin I."/>
            <person name="Lee M.M."/>
            <person name="Goodwin Z."/>
            <person name="Lu X."/>
            <person name="Lewis E.E."/>
            <person name="Goodrich-Blair H."/>
            <person name="Stock S.P."/>
            <person name="Adams B.J."/>
            <person name="Sternberg P.W."/>
            <person name="Mortazavi A."/>
        </authorList>
    </citation>
    <scope>NUCLEOTIDE SEQUENCE [LARGE SCALE GENOMIC DNA]</scope>
    <source>
        <strain evidence="2 3">ALL</strain>
    </source>
</reference>
<gene>
    <name evidence="2" type="ORF">L596_009489</name>
</gene>